<dbReference type="Pfam" id="PF07715">
    <property type="entry name" value="Plug"/>
    <property type="match status" value="1"/>
</dbReference>
<keyword evidence="9" id="KW-0732">Signal</keyword>
<feature type="signal peptide" evidence="9">
    <location>
        <begin position="1"/>
        <end position="19"/>
    </location>
</feature>
<comment type="subcellular location">
    <subcellularLocation>
        <location evidence="1 7">Cell outer membrane</location>
        <topology evidence="1 7">Multi-pass membrane protein</topology>
    </subcellularLocation>
</comment>
<keyword evidence="6 7" id="KW-0998">Cell outer membrane</keyword>
<gene>
    <name evidence="12" type="ORF">MC378_02035</name>
</gene>
<dbReference type="Proteomes" id="UP001139369">
    <property type="component" value="Unassembled WGS sequence"/>
</dbReference>
<feature type="region of interest" description="Disordered" evidence="8">
    <location>
        <begin position="802"/>
        <end position="822"/>
    </location>
</feature>
<dbReference type="PROSITE" id="PS52016">
    <property type="entry name" value="TONB_DEPENDENT_REC_3"/>
    <property type="match status" value="1"/>
</dbReference>
<dbReference type="PANTHER" id="PTHR40980">
    <property type="entry name" value="PLUG DOMAIN-CONTAINING PROTEIN"/>
    <property type="match status" value="1"/>
</dbReference>
<keyword evidence="13" id="KW-1185">Reference proteome</keyword>
<feature type="chain" id="PRO_5040959848" evidence="9">
    <location>
        <begin position="20"/>
        <end position="822"/>
    </location>
</feature>
<feature type="compositionally biased region" description="Gly residues" evidence="8">
    <location>
        <begin position="812"/>
        <end position="822"/>
    </location>
</feature>
<keyword evidence="4 7" id="KW-0812">Transmembrane</keyword>
<keyword evidence="3 7" id="KW-1134">Transmembrane beta strand</keyword>
<dbReference type="Gene3D" id="2.60.40.1120">
    <property type="entry name" value="Carboxypeptidase-like, regulatory domain"/>
    <property type="match status" value="1"/>
</dbReference>
<feature type="domain" description="Outer membrane protein beta-barrel" evidence="11">
    <location>
        <begin position="379"/>
        <end position="797"/>
    </location>
</feature>
<comment type="caution">
    <text evidence="12">The sequence shown here is derived from an EMBL/GenBank/DDBJ whole genome shotgun (WGS) entry which is preliminary data.</text>
</comment>
<comment type="similarity">
    <text evidence="7">Belongs to the TonB-dependent receptor family.</text>
</comment>
<evidence type="ECO:0000256" key="1">
    <source>
        <dbReference type="ARBA" id="ARBA00004571"/>
    </source>
</evidence>
<organism evidence="12 13">
    <name type="scientific">Polaribacter marinus</name>
    <dbReference type="NCBI Taxonomy" id="2916838"/>
    <lineage>
        <taxon>Bacteria</taxon>
        <taxon>Pseudomonadati</taxon>
        <taxon>Bacteroidota</taxon>
        <taxon>Flavobacteriia</taxon>
        <taxon>Flavobacteriales</taxon>
        <taxon>Flavobacteriaceae</taxon>
    </lineage>
</organism>
<feature type="domain" description="TonB-dependent receptor plug" evidence="10">
    <location>
        <begin position="146"/>
        <end position="223"/>
    </location>
</feature>
<reference evidence="12" key="1">
    <citation type="submission" date="2022-02" db="EMBL/GenBank/DDBJ databases">
        <title>Polaribacter sp. MSW13, isolated from seawater.</title>
        <authorList>
            <person name="Kristyanto S."/>
            <person name="Jung J."/>
            <person name="Jeon C.O."/>
        </authorList>
    </citation>
    <scope>NUCLEOTIDE SEQUENCE</scope>
    <source>
        <strain evidence="12">MSW13</strain>
    </source>
</reference>
<dbReference type="InterPro" id="IPR037066">
    <property type="entry name" value="Plug_dom_sf"/>
</dbReference>
<dbReference type="InterPro" id="IPR041700">
    <property type="entry name" value="OMP_b-brl_3"/>
</dbReference>
<dbReference type="InterPro" id="IPR008969">
    <property type="entry name" value="CarboxyPept-like_regulatory"/>
</dbReference>
<evidence type="ECO:0000313" key="13">
    <source>
        <dbReference type="Proteomes" id="UP001139369"/>
    </source>
</evidence>
<evidence type="ECO:0000256" key="6">
    <source>
        <dbReference type="ARBA" id="ARBA00023237"/>
    </source>
</evidence>
<accession>A0A9X1VJZ9</accession>
<evidence type="ECO:0000256" key="7">
    <source>
        <dbReference type="PROSITE-ProRule" id="PRU01360"/>
    </source>
</evidence>
<evidence type="ECO:0000256" key="3">
    <source>
        <dbReference type="ARBA" id="ARBA00022452"/>
    </source>
</evidence>
<evidence type="ECO:0000259" key="10">
    <source>
        <dbReference type="Pfam" id="PF07715"/>
    </source>
</evidence>
<dbReference type="PANTHER" id="PTHR40980:SF4">
    <property type="entry name" value="TONB-DEPENDENT RECEPTOR-LIKE BETA-BARREL DOMAIN-CONTAINING PROTEIN"/>
    <property type="match status" value="1"/>
</dbReference>
<sequence length="822" mass="92364">MKKITLLVFCLFTINFLSAQSPSDVESISITGKVVDSNTNQPLEYATIVLKNTKTKKVTGGITDEKGLFSIKTPKGNYEISVEFISFKSTKLPTQTLTENKNFGTIKLVEDSSSLDEVVIIAEKSTVQIRLDKRIYNVGKDMTVKGGNASDVLDNVPSVDVDVEGNISLRGSENVRILIDGKPSALVGLSGDALKQLPAEAIERVEVITSPSARYDAEGTAGILNIILRKGKVTGFNGSLNLNAGNPDQFQISPNINYRTKKYNFFTNLGYSYRKGPGSSFTELEAYFNGTLQNTRTEEREFERKNSGFNGNFGLEYYLTKNSSITGTFFIRDSDNGSTSTNNINVLDAINNTNTSDIRIQDEDESDKTKQYSLNYTNNINEKGQKLTLDFQYSDSEETESAIINDASGIENNLTTEKSKNTLLQADYVLPIGEKSQFEAGYRGDFQDLTSDFIVTPTLSPDPSNNLVFNQKVNAFYTQYGTKFDKISLLLGLRAEITDVKVRLLNTNENFDYNYKELFPTINIGYEQTEDRSYTLGYSRRLRRPRFWYLNPFESRSSQNVIFKGNAGLTPTFTNSFDLGFLQKLGKFTINSSIYYQHSTDVISRVSRDEIRPVGPGGENEIVTIREPINLASEDRYGFEFTANYNPSKKLRFSGSFNLFQIETNGNYLYQKYELDNFGNVVTTPEVQNLDNSNGSWFARFNSMVSLPGKIQWQTRLFYRGANKTAQSDTKGIFSTNLAFSKDILKDKGSLVLNVSDVFNSRKRQSTSYNPSIDNPTSINNQEFQWRVRQISLNFTYRFNQKKKMEKPGGENNDGGGEEFGG</sequence>
<evidence type="ECO:0000256" key="8">
    <source>
        <dbReference type="SAM" id="MobiDB-lite"/>
    </source>
</evidence>
<proteinExistence type="inferred from homology"/>
<dbReference type="SUPFAM" id="SSF49464">
    <property type="entry name" value="Carboxypeptidase regulatory domain-like"/>
    <property type="match status" value="1"/>
</dbReference>
<dbReference type="Pfam" id="PF13715">
    <property type="entry name" value="CarbopepD_reg_2"/>
    <property type="match status" value="1"/>
</dbReference>
<dbReference type="SUPFAM" id="SSF56935">
    <property type="entry name" value="Porins"/>
    <property type="match status" value="1"/>
</dbReference>
<protein>
    <submittedName>
        <fullName evidence="12">TonB-dependent receptor family protein</fullName>
    </submittedName>
</protein>
<dbReference type="AlphaFoldDB" id="A0A9X1VJZ9"/>
<dbReference type="GO" id="GO:0009279">
    <property type="term" value="C:cell outer membrane"/>
    <property type="evidence" value="ECO:0007669"/>
    <property type="project" value="UniProtKB-SubCell"/>
</dbReference>
<dbReference type="InterPro" id="IPR012910">
    <property type="entry name" value="Plug_dom"/>
</dbReference>
<evidence type="ECO:0000259" key="11">
    <source>
        <dbReference type="Pfam" id="PF14905"/>
    </source>
</evidence>
<dbReference type="EMBL" id="JAKQYM010000001">
    <property type="protein sequence ID" value="MCI2227929.1"/>
    <property type="molecule type" value="Genomic_DNA"/>
</dbReference>
<dbReference type="InterPro" id="IPR039426">
    <property type="entry name" value="TonB-dep_rcpt-like"/>
</dbReference>
<evidence type="ECO:0000256" key="4">
    <source>
        <dbReference type="ARBA" id="ARBA00022692"/>
    </source>
</evidence>
<dbReference type="Pfam" id="PF14905">
    <property type="entry name" value="OMP_b-brl_3"/>
    <property type="match status" value="1"/>
</dbReference>
<dbReference type="Gene3D" id="2.40.170.20">
    <property type="entry name" value="TonB-dependent receptor, beta-barrel domain"/>
    <property type="match status" value="1"/>
</dbReference>
<evidence type="ECO:0000256" key="9">
    <source>
        <dbReference type="SAM" id="SignalP"/>
    </source>
</evidence>
<evidence type="ECO:0000256" key="2">
    <source>
        <dbReference type="ARBA" id="ARBA00022448"/>
    </source>
</evidence>
<evidence type="ECO:0000256" key="5">
    <source>
        <dbReference type="ARBA" id="ARBA00023136"/>
    </source>
</evidence>
<keyword evidence="2 7" id="KW-0813">Transport</keyword>
<dbReference type="InterPro" id="IPR036942">
    <property type="entry name" value="Beta-barrel_TonB_sf"/>
</dbReference>
<evidence type="ECO:0000313" key="12">
    <source>
        <dbReference type="EMBL" id="MCI2227929.1"/>
    </source>
</evidence>
<dbReference type="RefSeq" id="WP_242177046.1">
    <property type="nucleotide sequence ID" value="NZ_JAKQYM010000001.1"/>
</dbReference>
<keyword evidence="5 7" id="KW-0472">Membrane</keyword>
<dbReference type="Gene3D" id="2.170.130.10">
    <property type="entry name" value="TonB-dependent receptor, plug domain"/>
    <property type="match status" value="1"/>
</dbReference>
<name>A0A9X1VJZ9_9FLAO</name>
<keyword evidence="12" id="KW-0675">Receptor</keyword>